<gene>
    <name evidence="11" type="ordered locus">Mlg_1501</name>
</gene>
<accession>Q0A8I7</accession>
<keyword evidence="4" id="KW-0808">Transferase</keyword>
<dbReference type="SUPFAM" id="SSF51905">
    <property type="entry name" value="FAD/NAD(P)-binding domain"/>
    <property type="match status" value="1"/>
</dbReference>
<dbReference type="InterPro" id="IPR036188">
    <property type="entry name" value="FAD/NAD-bd_sf"/>
</dbReference>
<dbReference type="GO" id="GO:0005737">
    <property type="term" value="C:cytoplasm"/>
    <property type="evidence" value="ECO:0007669"/>
    <property type="project" value="TreeGrafter"/>
</dbReference>
<dbReference type="KEGG" id="aeh:Mlg_1501"/>
<keyword evidence="2" id="KW-0489">Methyltransferase</keyword>
<evidence type="ECO:0000259" key="10">
    <source>
        <dbReference type="Pfam" id="PF01266"/>
    </source>
</evidence>
<evidence type="ECO:0000256" key="5">
    <source>
        <dbReference type="ARBA" id="ARBA00022691"/>
    </source>
</evidence>
<dbReference type="OrthoDB" id="214253at2"/>
<dbReference type="Pfam" id="PF01266">
    <property type="entry name" value="DAO"/>
    <property type="match status" value="1"/>
</dbReference>
<dbReference type="HOGENOM" id="CLU_066614_0_0_6"/>
<evidence type="ECO:0000256" key="4">
    <source>
        <dbReference type="ARBA" id="ARBA00022679"/>
    </source>
</evidence>
<dbReference type="Proteomes" id="UP000001962">
    <property type="component" value="Chromosome"/>
</dbReference>
<dbReference type="AlphaFoldDB" id="Q0A8I7"/>
<evidence type="ECO:0000256" key="9">
    <source>
        <dbReference type="ARBA" id="ARBA00023268"/>
    </source>
</evidence>
<evidence type="ECO:0000256" key="6">
    <source>
        <dbReference type="ARBA" id="ARBA00022694"/>
    </source>
</evidence>
<dbReference type="EMBL" id="CP000453">
    <property type="protein sequence ID" value="ABI56850.1"/>
    <property type="molecule type" value="Genomic_DNA"/>
</dbReference>
<keyword evidence="1" id="KW-0963">Cytoplasm</keyword>
<dbReference type="eggNOG" id="COG0665">
    <property type="taxonomic scope" value="Bacteria"/>
</dbReference>
<organism evidence="11 12">
    <name type="scientific">Alkalilimnicola ehrlichii (strain ATCC BAA-1101 / DSM 17681 / MLHE-1)</name>
    <dbReference type="NCBI Taxonomy" id="187272"/>
    <lineage>
        <taxon>Bacteria</taxon>
        <taxon>Pseudomonadati</taxon>
        <taxon>Pseudomonadota</taxon>
        <taxon>Gammaproteobacteria</taxon>
        <taxon>Chromatiales</taxon>
        <taxon>Ectothiorhodospiraceae</taxon>
        <taxon>Alkalilimnicola</taxon>
    </lineage>
</organism>
<evidence type="ECO:0000313" key="11">
    <source>
        <dbReference type="EMBL" id="ABI56850.1"/>
    </source>
</evidence>
<dbReference type="Gene3D" id="3.30.9.10">
    <property type="entry name" value="D-Amino Acid Oxidase, subunit A, domain 2"/>
    <property type="match status" value="1"/>
</dbReference>
<keyword evidence="5" id="KW-0949">S-adenosyl-L-methionine</keyword>
<feature type="domain" description="FAD dependent oxidoreductase" evidence="10">
    <location>
        <begin position="15"/>
        <end position="341"/>
    </location>
</feature>
<name>Q0A8I7_ALKEH</name>
<dbReference type="PANTHER" id="PTHR13847">
    <property type="entry name" value="SARCOSINE DEHYDROGENASE-RELATED"/>
    <property type="match status" value="1"/>
</dbReference>
<keyword evidence="3" id="KW-0285">Flavoprotein</keyword>
<reference evidence="12" key="1">
    <citation type="submission" date="2006-08" db="EMBL/GenBank/DDBJ databases">
        <title>Complete sequence of Alkalilimnicola ehrilichei MLHE-1.</title>
        <authorList>
            <person name="Copeland A."/>
            <person name="Lucas S."/>
            <person name="Lapidus A."/>
            <person name="Barry K."/>
            <person name="Detter J.C."/>
            <person name="Glavina del Rio T."/>
            <person name="Hammon N."/>
            <person name="Israni S."/>
            <person name="Dalin E."/>
            <person name="Tice H."/>
            <person name="Pitluck S."/>
            <person name="Sims D."/>
            <person name="Brettin T."/>
            <person name="Bruce D."/>
            <person name="Han C."/>
            <person name="Tapia R."/>
            <person name="Gilna P."/>
            <person name="Schmutz J."/>
            <person name="Larimer F."/>
            <person name="Land M."/>
            <person name="Hauser L."/>
            <person name="Kyrpides N."/>
            <person name="Mikhailova N."/>
            <person name="Oremland R.S."/>
            <person name="Hoeft S.E."/>
            <person name="Switzer-Blum J."/>
            <person name="Kulp T."/>
            <person name="King G."/>
            <person name="Tabita R."/>
            <person name="Witte B."/>
            <person name="Santini J.M."/>
            <person name="Basu P."/>
            <person name="Hollibaugh J.T."/>
            <person name="Xie G."/>
            <person name="Stolz J.F."/>
            <person name="Richardson P."/>
        </authorList>
    </citation>
    <scope>NUCLEOTIDE SEQUENCE [LARGE SCALE GENOMIC DNA]</scope>
    <source>
        <strain evidence="12">ATCC BAA-1101 / DSM 17681 / MLHE-1</strain>
    </source>
</reference>
<dbReference type="GO" id="GO:0016491">
    <property type="term" value="F:oxidoreductase activity"/>
    <property type="evidence" value="ECO:0007669"/>
    <property type="project" value="UniProtKB-KW"/>
</dbReference>
<evidence type="ECO:0000256" key="2">
    <source>
        <dbReference type="ARBA" id="ARBA00022603"/>
    </source>
</evidence>
<evidence type="ECO:0000313" key="12">
    <source>
        <dbReference type="Proteomes" id="UP000001962"/>
    </source>
</evidence>
<dbReference type="GO" id="GO:0008033">
    <property type="term" value="P:tRNA processing"/>
    <property type="evidence" value="ECO:0007669"/>
    <property type="project" value="UniProtKB-KW"/>
</dbReference>
<keyword evidence="6" id="KW-0819">tRNA processing</keyword>
<dbReference type="PANTHER" id="PTHR13847:SF283">
    <property type="entry name" value="TRNA 5-METHYLAMINOMETHYL-2-THIOURIDINE BIOSYNTHESIS BIFUNCTIONAL PROTEIN MNMC"/>
    <property type="match status" value="1"/>
</dbReference>
<evidence type="ECO:0000256" key="7">
    <source>
        <dbReference type="ARBA" id="ARBA00022827"/>
    </source>
</evidence>
<keyword evidence="7" id="KW-0274">FAD</keyword>
<dbReference type="InterPro" id="IPR006076">
    <property type="entry name" value="FAD-dep_OxRdtase"/>
</dbReference>
<dbReference type="Gene3D" id="3.50.50.60">
    <property type="entry name" value="FAD/NAD(P)-binding domain"/>
    <property type="match status" value="1"/>
</dbReference>
<keyword evidence="8" id="KW-0560">Oxidoreductase</keyword>
<sequence length="362" mass="39808">MPFNAQPSTPKPREILIVGQGLAGSLLAMALLRHGLRPRVVEDDRPGSASLAAAGITSPVTGPRLARIPLADQVLPAIPELTRDLEHQLGRRLFHPRPIARLFGSEQEQRRWQERRVKPGFAELLGPRFEAGSLPGVHGDPLGGFHLHQGGWWDLPGLLSAVRERLKAEGLLSVETVDHADFKPGRAGVRWAGRDWDRVVFCEGHRALDNPWFARLPYRYARGEVLTLRSAHPLPRRIIAGGKGVLPLDEHTLRVGATFHRADRDTGFRAGDETALLETAARLLGHDRLEVLDRRVGVRCGSRHNVPFVGAHPSEPRLYILNGLGSKGTLQAPYYAQRLADHLARGTPLPRACALPLADDEG</sequence>
<evidence type="ECO:0000256" key="8">
    <source>
        <dbReference type="ARBA" id="ARBA00023002"/>
    </source>
</evidence>
<evidence type="ECO:0000256" key="1">
    <source>
        <dbReference type="ARBA" id="ARBA00022490"/>
    </source>
</evidence>
<evidence type="ECO:0000256" key="3">
    <source>
        <dbReference type="ARBA" id="ARBA00022630"/>
    </source>
</evidence>
<dbReference type="GO" id="GO:0008168">
    <property type="term" value="F:methyltransferase activity"/>
    <property type="evidence" value="ECO:0007669"/>
    <property type="project" value="UniProtKB-KW"/>
</dbReference>
<keyword evidence="12" id="KW-1185">Reference proteome</keyword>
<keyword evidence="9" id="KW-0511">Multifunctional enzyme</keyword>
<protein>
    <submittedName>
        <fullName evidence="11">FAD dependent oxidoreductase</fullName>
    </submittedName>
</protein>
<proteinExistence type="predicted"/>
<dbReference type="RefSeq" id="WP_011629245.1">
    <property type="nucleotide sequence ID" value="NC_008340.1"/>
</dbReference>
<dbReference type="GO" id="GO:0032259">
    <property type="term" value="P:methylation"/>
    <property type="evidence" value="ECO:0007669"/>
    <property type="project" value="UniProtKB-KW"/>
</dbReference>